<dbReference type="EMBL" id="CPYD01000007">
    <property type="protein sequence ID" value="CNE68226.1"/>
    <property type="molecule type" value="Genomic_DNA"/>
</dbReference>
<dbReference type="Proteomes" id="UP000040578">
    <property type="component" value="Unassembled WGS sequence"/>
</dbReference>
<reference evidence="1 2" key="1">
    <citation type="submission" date="2015-03" db="EMBL/GenBank/DDBJ databases">
        <authorList>
            <consortium name="Pathogen Informatics"/>
            <person name="Murphy D."/>
        </authorList>
    </citation>
    <scope>NUCLEOTIDE SEQUENCE [LARGE SCALE GENOMIC DNA]</scope>
    <source>
        <strain evidence="2">type strain: CIP110231</strain>
    </source>
</reference>
<accession>A0ABP1YHT3</accession>
<proteinExistence type="predicted"/>
<dbReference type="RefSeq" id="WP_049598686.1">
    <property type="nucleotide sequence ID" value="NZ_CPYD01000007.1"/>
</dbReference>
<name>A0ABP1YHT3_9GAMM</name>
<sequence length="131" mass="14868">MQKNQTDFKAWTIADLGDELDKAFLLLANNPKVNVRFYSRNNFGDLAKLKEHSSSQPDESSYLQSLGKAQQILDKILSIQLAKTALSLSTFEFLHRTNFVTSDDLDQMEQQLRIRLRHMVSNPAAALMHSG</sequence>
<protein>
    <submittedName>
        <fullName evidence="1">Uncharacterized protein</fullName>
    </submittedName>
</protein>
<evidence type="ECO:0000313" key="1">
    <source>
        <dbReference type="EMBL" id="CNE68226.1"/>
    </source>
</evidence>
<organism evidence="1 2">
    <name type="scientific">Yersinia nurmii</name>
    <dbReference type="NCBI Taxonomy" id="685706"/>
    <lineage>
        <taxon>Bacteria</taxon>
        <taxon>Pseudomonadati</taxon>
        <taxon>Pseudomonadota</taxon>
        <taxon>Gammaproteobacteria</taxon>
        <taxon>Enterobacterales</taxon>
        <taxon>Yersiniaceae</taxon>
        <taxon>Yersinia</taxon>
    </lineage>
</organism>
<comment type="caution">
    <text evidence="1">The sequence shown here is derived from an EMBL/GenBank/DDBJ whole genome shotgun (WGS) entry which is preliminary data.</text>
</comment>
<evidence type="ECO:0000313" key="2">
    <source>
        <dbReference type="Proteomes" id="UP000040578"/>
    </source>
</evidence>
<keyword evidence="2" id="KW-1185">Reference proteome</keyword>
<gene>
    <name evidence="1" type="ORF">ERS137967_02257</name>
</gene>